<keyword evidence="3" id="KW-0808">Transferase</keyword>
<evidence type="ECO:0000313" key="3">
    <source>
        <dbReference type="EMBL" id="VFQ43351.1"/>
    </source>
</evidence>
<accession>A0A4U8YID9</accession>
<evidence type="ECO:0000313" key="4">
    <source>
        <dbReference type="Proteomes" id="UP000507962"/>
    </source>
</evidence>
<evidence type="ECO:0000256" key="1">
    <source>
        <dbReference type="PROSITE-ProRule" id="PRU00110"/>
    </source>
</evidence>
<sequence>MKRTHDEAPIDVDELMDIMGGDRTLIRECLVDFSREYDGMIAAIRDASAKGDGESLERAAHALKGSLTYLAARPAAAAAFELEKTGRGGQLNELESKLADLELECGKLWAFLKGFMN</sequence>
<feature type="modified residue" description="Phosphohistidine" evidence="1">
    <location>
        <position position="61"/>
    </location>
</feature>
<proteinExistence type="predicted"/>
<keyword evidence="4" id="KW-1185">Reference proteome</keyword>
<gene>
    <name evidence="3" type="ORF">MSL71_9790</name>
</gene>
<feature type="domain" description="HPt" evidence="2">
    <location>
        <begin position="22"/>
        <end position="117"/>
    </location>
</feature>
<organism evidence="3 4">
    <name type="scientific">Desulfoluna butyratoxydans</name>
    <dbReference type="NCBI Taxonomy" id="231438"/>
    <lineage>
        <taxon>Bacteria</taxon>
        <taxon>Pseudomonadati</taxon>
        <taxon>Thermodesulfobacteriota</taxon>
        <taxon>Desulfobacteria</taxon>
        <taxon>Desulfobacterales</taxon>
        <taxon>Desulfolunaceae</taxon>
        <taxon>Desulfoluna</taxon>
    </lineage>
</organism>
<dbReference type="Pfam" id="PF01627">
    <property type="entry name" value="Hpt"/>
    <property type="match status" value="1"/>
</dbReference>
<reference evidence="3 4" key="1">
    <citation type="submission" date="2019-03" db="EMBL/GenBank/DDBJ databases">
        <authorList>
            <person name="Nijsse B."/>
        </authorList>
    </citation>
    <scope>NUCLEOTIDE SEQUENCE [LARGE SCALE GENOMIC DNA]</scope>
    <source>
        <strain evidence="3">Desulfoluna butyratoxydans MSL71</strain>
    </source>
</reference>
<dbReference type="PROSITE" id="PS50894">
    <property type="entry name" value="HPT"/>
    <property type="match status" value="1"/>
</dbReference>
<dbReference type="GO" id="GO:0004672">
    <property type="term" value="F:protein kinase activity"/>
    <property type="evidence" value="ECO:0007669"/>
    <property type="project" value="UniProtKB-ARBA"/>
</dbReference>
<dbReference type="RefSeq" id="WP_180137512.1">
    <property type="nucleotide sequence ID" value="NZ_CAADHO010000001.1"/>
</dbReference>
<protein>
    <submittedName>
        <fullName evidence="3">Signal transduction histidine kinase phosphotransfer (Hpt) domain</fullName>
    </submittedName>
</protein>
<dbReference type="AlphaFoldDB" id="A0A4U8YID9"/>
<dbReference type="SUPFAM" id="SSF47226">
    <property type="entry name" value="Histidine-containing phosphotransfer domain, HPT domain"/>
    <property type="match status" value="1"/>
</dbReference>
<dbReference type="EMBL" id="CAADHO010000001">
    <property type="protein sequence ID" value="VFQ43351.1"/>
    <property type="molecule type" value="Genomic_DNA"/>
</dbReference>
<dbReference type="Gene3D" id="1.20.120.160">
    <property type="entry name" value="HPT domain"/>
    <property type="match status" value="1"/>
</dbReference>
<dbReference type="GO" id="GO:0000160">
    <property type="term" value="P:phosphorelay signal transduction system"/>
    <property type="evidence" value="ECO:0007669"/>
    <property type="project" value="InterPro"/>
</dbReference>
<keyword evidence="1" id="KW-0597">Phosphoprotein</keyword>
<evidence type="ECO:0000259" key="2">
    <source>
        <dbReference type="PROSITE" id="PS50894"/>
    </source>
</evidence>
<keyword evidence="3" id="KW-0418">Kinase</keyword>
<name>A0A4U8YID9_9BACT</name>
<dbReference type="InterPro" id="IPR036641">
    <property type="entry name" value="HPT_dom_sf"/>
</dbReference>
<dbReference type="Proteomes" id="UP000507962">
    <property type="component" value="Unassembled WGS sequence"/>
</dbReference>
<dbReference type="InterPro" id="IPR008207">
    <property type="entry name" value="Sig_transdc_His_kin_Hpt_dom"/>
</dbReference>